<dbReference type="GO" id="GO:0015379">
    <property type="term" value="F:potassium:chloride symporter activity"/>
    <property type="evidence" value="ECO:0007669"/>
    <property type="project" value="InterPro"/>
</dbReference>
<feature type="transmembrane region" description="Helical" evidence="11">
    <location>
        <begin position="169"/>
        <end position="190"/>
    </location>
</feature>
<evidence type="ECO:0000256" key="1">
    <source>
        <dbReference type="ARBA" id="ARBA00004651"/>
    </source>
</evidence>
<dbReference type="STRING" id="1123402.SAMN02583745_00870"/>
<organism evidence="12 13">
    <name type="scientific">Thorsellia anophelis DSM 18579</name>
    <dbReference type="NCBI Taxonomy" id="1123402"/>
    <lineage>
        <taxon>Bacteria</taxon>
        <taxon>Pseudomonadati</taxon>
        <taxon>Pseudomonadota</taxon>
        <taxon>Gammaproteobacteria</taxon>
        <taxon>Enterobacterales</taxon>
        <taxon>Thorselliaceae</taxon>
        <taxon>Thorsellia</taxon>
    </lineage>
</organism>
<feature type="transmembrane region" description="Helical" evidence="11">
    <location>
        <begin position="441"/>
        <end position="465"/>
    </location>
</feature>
<evidence type="ECO:0000313" key="13">
    <source>
        <dbReference type="Proteomes" id="UP000242642"/>
    </source>
</evidence>
<dbReference type="PANTHER" id="PTHR32024">
    <property type="entry name" value="TRK SYSTEM POTASSIUM UPTAKE PROTEIN TRKG-RELATED"/>
    <property type="match status" value="1"/>
</dbReference>
<dbReference type="GO" id="GO:0005886">
    <property type="term" value="C:plasma membrane"/>
    <property type="evidence" value="ECO:0007669"/>
    <property type="project" value="UniProtKB-SubCell"/>
</dbReference>
<feature type="transmembrane region" description="Helical" evidence="11">
    <location>
        <begin position="264"/>
        <end position="286"/>
    </location>
</feature>
<dbReference type="Proteomes" id="UP000242642">
    <property type="component" value="Unassembled WGS sequence"/>
</dbReference>
<evidence type="ECO:0000256" key="2">
    <source>
        <dbReference type="ARBA" id="ARBA00022448"/>
    </source>
</evidence>
<evidence type="ECO:0000256" key="11">
    <source>
        <dbReference type="SAM" id="Phobius"/>
    </source>
</evidence>
<feature type="transmembrane region" description="Helical" evidence="11">
    <location>
        <begin position="335"/>
        <end position="367"/>
    </location>
</feature>
<dbReference type="InterPro" id="IPR004772">
    <property type="entry name" value="TrkH"/>
</dbReference>
<keyword evidence="4" id="KW-0633">Potassium transport</keyword>
<feature type="transmembrane region" description="Helical" evidence="11">
    <location>
        <begin position="202"/>
        <end position="219"/>
    </location>
</feature>
<comment type="subcellular location">
    <subcellularLocation>
        <location evidence="1">Cell membrane</location>
        <topology evidence="1">Multi-pass membrane protein</topology>
    </subcellularLocation>
</comment>
<evidence type="ECO:0000256" key="6">
    <source>
        <dbReference type="ARBA" id="ARBA00022958"/>
    </source>
</evidence>
<sequence length="482" mass="52994">MLARFKALLDSLGFRVKKRNGFVHLKQDNMQLNYTLSEKPSKPKQNRKIELAPPAILSLCILGLVVLGAVILKLPVSTTTPISWIESFFTATSAVTVTGLGVVDTGTRFTIFGQTVIAILIQFGGLGLMTFAVVTIIALGGRLGFLNRTVAKEAFNQTDSDTIFSTAKAVIIFSLSVELIGFSALSIYWAGEYGISKGLFHAFFYTISAYNNAGFALSADNLIQFVADPMVTLTISVLIIVGGLGFSVWIDILRKRTWQKLTVYSRMMILGTLGLNLGAFILIYLLEYNNPNTFVKLTESGKWLASWFQAVSPRTAGFNTLDYSQVEDSTTVLTLLLMFIGGGSLSTASGIKVVTFMLLILASYSYIRRREQISIFNREIAPSSIHKAFSLTILSMAIAWLAIFILTLSEDAPFLDITFEVISALGTVGLSRGLTANLSDFGLIIIMFVMMIGRLGPLTFIYFFARPQHKKLRYVEIKMPIG</sequence>
<dbReference type="EMBL" id="FOHV01000005">
    <property type="protein sequence ID" value="SES91370.1"/>
    <property type="molecule type" value="Genomic_DNA"/>
</dbReference>
<keyword evidence="3" id="KW-1003">Cell membrane</keyword>
<feature type="transmembrane region" description="Helical" evidence="11">
    <location>
        <begin position="231"/>
        <end position="252"/>
    </location>
</feature>
<gene>
    <name evidence="12" type="ORF">SAMN02583745_00870</name>
</gene>
<evidence type="ECO:0000256" key="9">
    <source>
        <dbReference type="ARBA" id="ARBA00023136"/>
    </source>
</evidence>
<keyword evidence="10" id="KW-0407">Ion channel</keyword>
<name>A0A1I0AB08_9GAMM</name>
<evidence type="ECO:0000256" key="4">
    <source>
        <dbReference type="ARBA" id="ARBA00022538"/>
    </source>
</evidence>
<keyword evidence="8" id="KW-0406">Ion transport</keyword>
<dbReference type="RefSeq" id="WP_218139456.1">
    <property type="nucleotide sequence ID" value="NZ_FOHV01000005.1"/>
</dbReference>
<dbReference type="AlphaFoldDB" id="A0A1I0AB08"/>
<dbReference type="InterPro" id="IPR003445">
    <property type="entry name" value="Cat_transpt"/>
</dbReference>
<keyword evidence="2" id="KW-0813">Transport</keyword>
<evidence type="ECO:0000256" key="8">
    <source>
        <dbReference type="ARBA" id="ARBA00023065"/>
    </source>
</evidence>
<dbReference type="PANTHER" id="PTHR32024:SF1">
    <property type="entry name" value="KTR SYSTEM POTASSIUM UPTAKE PROTEIN B"/>
    <property type="match status" value="1"/>
</dbReference>
<evidence type="ECO:0000256" key="5">
    <source>
        <dbReference type="ARBA" id="ARBA00022692"/>
    </source>
</evidence>
<keyword evidence="13" id="KW-1185">Reference proteome</keyword>
<protein>
    <submittedName>
        <fullName evidence="12">Trk system potassium uptake protein TrkH</fullName>
    </submittedName>
</protein>
<keyword evidence="6" id="KW-0630">Potassium</keyword>
<evidence type="ECO:0000256" key="10">
    <source>
        <dbReference type="ARBA" id="ARBA00023303"/>
    </source>
</evidence>
<reference evidence="13" key="1">
    <citation type="submission" date="2016-10" db="EMBL/GenBank/DDBJ databases">
        <authorList>
            <person name="Varghese N."/>
            <person name="Submissions S."/>
        </authorList>
    </citation>
    <scope>NUCLEOTIDE SEQUENCE [LARGE SCALE GENOMIC DNA]</scope>
    <source>
        <strain evidence="13">DSM 18579</strain>
    </source>
</reference>
<keyword evidence="5 11" id="KW-0812">Transmembrane</keyword>
<evidence type="ECO:0000256" key="7">
    <source>
        <dbReference type="ARBA" id="ARBA00022989"/>
    </source>
</evidence>
<keyword evidence="7 11" id="KW-1133">Transmembrane helix</keyword>
<feature type="transmembrane region" description="Helical" evidence="11">
    <location>
        <begin position="84"/>
        <end position="103"/>
    </location>
</feature>
<feature type="transmembrane region" description="Helical" evidence="11">
    <location>
        <begin position="51"/>
        <end position="72"/>
    </location>
</feature>
<keyword evidence="9 11" id="KW-0472">Membrane</keyword>
<evidence type="ECO:0000256" key="3">
    <source>
        <dbReference type="ARBA" id="ARBA00022475"/>
    </source>
</evidence>
<dbReference type="Pfam" id="PF02386">
    <property type="entry name" value="TrkH"/>
    <property type="match status" value="1"/>
</dbReference>
<proteinExistence type="predicted"/>
<dbReference type="NCBIfam" id="TIGR00933">
    <property type="entry name" value="2a38"/>
    <property type="match status" value="1"/>
</dbReference>
<accession>A0A1I0AB08</accession>
<evidence type="ECO:0000313" key="12">
    <source>
        <dbReference type="EMBL" id="SES91370.1"/>
    </source>
</evidence>
<feature type="transmembrane region" description="Helical" evidence="11">
    <location>
        <begin position="115"/>
        <end position="139"/>
    </location>
</feature>
<feature type="transmembrane region" description="Helical" evidence="11">
    <location>
        <begin position="388"/>
        <end position="408"/>
    </location>
</feature>